<dbReference type="GeneID" id="41972106"/>
<keyword evidence="3" id="KW-1185">Reference proteome</keyword>
<evidence type="ECO:0000256" key="1">
    <source>
        <dbReference type="SAM" id="MobiDB-lite"/>
    </source>
</evidence>
<dbReference type="InterPro" id="IPR019410">
    <property type="entry name" value="Methyltransf_16"/>
</dbReference>
<dbReference type="InParanoid" id="A0A507BDT8"/>
<sequence length="347" mass="37214">MALVSRIALSGPPATDPEDFLSDTLGVVFPDDVMNQHGDAEHGLVYTSPYLPKPLNLSLADPDQDEDRRLFSHYLWNSSLLMAELVEAGALRLGDGDRASSLLLGNSPSAGGGDIAAQAQPADGAVPPALAGTGSCSPENGGPAEAHAFDVTGLSTLELGAGTALPSILAALLGARRVAVTDYPADSVVPNMRANVRRNVQASFSPLGTALAGADLVVEGHAWGEVPPAEGNPLAGDAYEHVFDRVIACDCLWMPWQHQNLRASIDWFLARTPSARCWVVAGFHTGRDKLRDFFSVPALEAVGLVVEKIWERDCEGFEREWAWDWPGEDITARKRWQVVAILKRTMS</sequence>
<dbReference type="GO" id="GO:0008757">
    <property type="term" value="F:S-adenosylmethionine-dependent methyltransferase activity"/>
    <property type="evidence" value="ECO:0007669"/>
    <property type="project" value="UniProtKB-ARBA"/>
</dbReference>
<dbReference type="PANTHER" id="PTHR14614:SF104">
    <property type="entry name" value="N-METHYLTRANSFERASE, PUTATIVE (AFU_ORTHOLOGUE AFUA_1G17750)-RELATED"/>
    <property type="match status" value="1"/>
</dbReference>
<evidence type="ECO:0000313" key="2">
    <source>
        <dbReference type="EMBL" id="TPX15101.1"/>
    </source>
</evidence>
<dbReference type="InterPro" id="IPR029063">
    <property type="entry name" value="SAM-dependent_MTases_sf"/>
</dbReference>
<dbReference type="SUPFAM" id="SSF53335">
    <property type="entry name" value="S-adenosyl-L-methionine-dependent methyltransferases"/>
    <property type="match status" value="1"/>
</dbReference>
<feature type="region of interest" description="Disordered" evidence="1">
    <location>
        <begin position="113"/>
        <end position="144"/>
    </location>
</feature>
<dbReference type="GO" id="GO:0005737">
    <property type="term" value="C:cytoplasm"/>
    <property type="evidence" value="ECO:0007669"/>
    <property type="project" value="TreeGrafter"/>
</dbReference>
<dbReference type="Proteomes" id="UP000319257">
    <property type="component" value="Unassembled WGS sequence"/>
</dbReference>
<dbReference type="EMBL" id="SKBQ01000023">
    <property type="protein sequence ID" value="TPX15101.1"/>
    <property type="molecule type" value="Genomic_DNA"/>
</dbReference>
<proteinExistence type="predicted"/>
<gene>
    <name evidence="2" type="ORF">E0L32_004659</name>
</gene>
<accession>A0A507BDT8</accession>
<dbReference type="AlphaFoldDB" id="A0A507BDT8"/>
<organism evidence="2 3">
    <name type="scientific">Thyridium curvatum</name>
    <dbReference type="NCBI Taxonomy" id="1093900"/>
    <lineage>
        <taxon>Eukaryota</taxon>
        <taxon>Fungi</taxon>
        <taxon>Dikarya</taxon>
        <taxon>Ascomycota</taxon>
        <taxon>Pezizomycotina</taxon>
        <taxon>Sordariomycetes</taxon>
        <taxon>Sordariomycetidae</taxon>
        <taxon>Thyridiales</taxon>
        <taxon>Thyridiaceae</taxon>
        <taxon>Thyridium</taxon>
    </lineage>
</organism>
<evidence type="ECO:0008006" key="4">
    <source>
        <dbReference type="Google" id="ProtNLM"/>
    </source>
</evidence>
<dbReference type="Pfam" id="PF10294">
    <property type="entry name" value="Methyltransf_16"/>
    <property type="match status" value="1"/>
</dbReference>
<evidence type="ECO:0000313" key="3">
    <source>
        <dbReference type="Proteomes" id="UP000319257"/>
    </source>
</evidence>
<protein>
    <recommendedName>
        <fullName evidence="4">Nicotinamide N-methyltransferase</fullName>
    </recommendedName>
</protein>
<comment type="caution">
    <text evidence="2">The sequence shown here is derived from an EMBL/GenBank/DDBJ whole genome shotgun (WGS) entry which is preliminary data.</text>
</comment>
<name>A0A507BDT8_9PEZI</name>
<dbReference type="RefSeq" id="XP_030996812.1">
    <property type="nucleotide sequence ID" value="XM_031139094.1"/>
</dbReference>
<dbReference type="PANTHER" id="PTHR14614">
    <property type="entry name" value="HEPATOCELLULAR CARCINOMA-ASSOCIATED ANTIGEN"/>
    <property type="match status" value="1"/>
</dbReference>
<dbReference type="OrthoDB" id="407325at2759"/>
<dbReference type="Gene3D" id="3.40.50.150">
    <property type="entry name" value="Vaccinia Virus protein VP39"/>
    <property type="match status" value="1"/>
</dbReference>
<reference evidence="2 3" key="1">
    <citation type="submission" date="2019-06" db="EMBL/GenBank/DDBJ databases">
        <title>Draft genome sequence of the filamentous fungus Phialemoniopsis curvata isolated from diesel fuel.</title>
        <authorList>
            <person name="Varaljay V.A."/>
            <person name="Lyon W.J."/>
            <person name="Crouch A.L."/>
            <person name="Drake C.E."/>
            <person name="Hollomon J.M."/>
            <person name="Nadeau L.J."/>
            <person name="Nunn H.S."/>
            <person name="Stevenson B.S."/>
            <person name="Bojanowski C.L."/>
            <person name="Crookes-Goodson W.J."/>
        </authorList>
    </citation>
    <scope>NUCLEOTIDE SEQUENCE [LARGE SCALE GENOMIC DNA]</scope>
    <source>
        <strain evidence="2 3">D216</strain>
    </source>
</reference>